<evidence type="ECO:0000313" key="3">
    <source>
        <dbReference type="Proteomes" id="UP000738349"/>
    </source>
</evidence>
<proteinExistence type="inferred from homology"/>
<dbReference type="AlphaFoldDB" id="A0A9P9EPW8"/>
<name>A0A9P9EPW8_9HYPO</name>
<dbReference type="NCBIfam" id="TIGR00004">
    <property type="entry name" value="Rid family detoxifying hydrolase"/>
    <property type="match status" value="1"/>
</dbReference>
<organism evidence="2 3">
    <name type="scientific">Dactylonectria macrodidyma</name>
    <dbReference type="NCBI Taxonomy" id="307937"/>
    <lineage>
        <taxon>Eukaryota</taxon>
        <taxon>Fungi</taxon>
        <taxon>Dikarya</taxon>
        <taxon>Ascomycota</taxon>
        <taxon>Pezizomycotina</taxon>
        <taxon>Sordariomycetes</taxon>
        <taxon>Hypocreomycetidae</taxon>
        <taxon>Hypocreales</taxon>
        <taxon>Nectriaceae</taxon>
        <taxon>Dactylonectria</taxon>
    </lineage>
</organism>
<evidence type="ECO:0000256" key="1">
    <source>
        <dbReference type="ARBA" id="ARBA00010552"/>
    </source>
</evidence>
<dbReference type="FunFam" id="3.30.1330.40:FF:000001">
    <property type="entry name" value="L-PSP family endoribonuclease"/>
    <property type="match status" value="1"/>
</dbReference>
<accession>A0A9P9EPW8</accession>
<dbReference type="Gene3D" id="3.30.1330.40">
    <property type="entry name" value="RutC-like"/>
    <property type="match status" value="1"/>
</dbReference>
<dbReference type="GO" id="GO:0005739">
    <property type="term" value="C:mitochondrion"/>
    <property type="evidence" value="ECO:0007669"/>
    <property type="project" value="TreeGrafter"/>
</dbReference>
<dbReference type="InterPro" id="IPR006175">
    <property type="entry name" value="YjgF/YER057c/UK114"/>
</dbReference>
<dbReference type="CDD" id="cd00448">
    <property type="entry name" value="YjgF_YER057c_UK114_family"/>
    <property type="match status" value="1"/>
</dbReference>
<protein>
    <submittedName>
        <fullName evidence="2">Endoribonuclease L-PSP/chorismate mutase-like protein</fullName>
    </submittedName>
</protein>
<evidence type="ECO:0000313" key="2">
    <source>
        <dbReference type="EMBL" id="KAH7142056.1"/>
    </source>
</evidence>
<gene>
    <name evidence="2" type="ORF">EDB81DRAFT_653211</name>
</gene>
<dbReference type="InterPro" id="IPR035959">
    <property type="entry name" value="RutC-like_sf"/>
</dbReference>
<dbReference type="PANTHER" id="PTHR11803">
    <property type="entry name" value="2-IMINOBUTANOATE/2-IMINOPROPANOATE DEAMINASE RIDA"/>
    <property type="match status" value="1"/>
</dbReference>
<dbReference type="Proteomes" id="UP000738349">
    <property type="component" value="Unassembled WGS sequence"/>
</dbReference>
<dbReference type="GO" id="GO:0019239">
    <property type="term" value="F:deaminase activity"/>
    <property type="evidence" value="ECO:0007669"/>
    <property type="project" value="TreeGrafter"/>
</dbReference>
<reference evidence="2" key="1">
    <citation type="journal article" date="2021" name="Nat. Commun.">
        <title>Genetic determinants of endophytism in the Arabidopsis root mycobiome.</title>
        <authorList>
            <person name="Mesny F."/>
            <person name="Miyauchi S."/>
            <person name="Thiergart T."/>
            <person name="Pickel B."/>
            <person name="Atanasova L."/>
            <person name="Karlsson M."/>
            <person name="Huettel B."/>
            <person name="Barry K.W."/>
            <person name="Haridas S."/>
            <person name="Chen C."/>
            <person name="Bauer D."/>
            <person name="Andreopoulos W."/>
            <person name="Pangilinan J."/>
            <person name="LaButti K."/>
            <person name="Riley R."/>
            <person name="Lipzen A."/>
            <person name="Clum A."/>
            <person name="Drula E."/>
            <person name="Henrissat B."/>
            <person name="Kohler A."/>
            <person name="Grigoriev I.V."/>
            <person name="Martin F.M."/>
            <person name="Hacquard S."/>
        </authorList>
    </citation>
    <scope>NUCLEOTIDE SEQUENCE</scope>
    <source>
        <strain evidence="2">MPI-CAGE-AT-0147</strain>
    </source>
</reference>
<comment type="similarity">
    <text evidence="1">Belongs to the RutC family.</text>
</comment>
<sequence>MSTLTKKEVRTDAAPALKPFYSQGVVGNIVYVSGSLEMDPNTSKIVEGTIADRITQILKNISNILEAAGISLANLVRVNIFIIDMKNFNAMNEAYIRAVHEGVKAVRTCVAVNQPPLDTDVEIEAIAHFPSSHLWWLIEIDTLNIKQRKY</sequence>
<keyword evidence="3" id="KW-1185">Reference proteome</keyword>
<dbReference type="PANTHER" id="PTHR11803:SF42">
    <property type="entry name" value="MMF1"/>
    <property type="match status" value="1"/>
</dbReference>
<dbReference type="Pfam" id="PF01042">
    <property type="entry name" value="Ribonuc_L-PSP"/>
    <property type="match status" value="1"/>
</dbReference>
<dbReference type="GO" id="GO:0005829">
    <property type="term" value="C:cytosol"/>
    <property type="evidence" value="ECO:0007669"/>
    <property type="project" value="TreeGrafter"/>
</dbReference>
<dbReference type="EMBL" id="JAGMUV010000010">
    <property type="protein sequence ID" value="KAH7142056.1"/>
    <property type="molecule type" value="Genomic_DNA"/>
</dbReference>
<dbReference type="OrthoDB" id="309640at2759"/>
<comment type="caution">
    <text evidence="2">The sequence shown here is derived from an EMBL/GenBank/DDBJ whole genome shotgun (WGS) entry which is preliminary data.</text>
</comment>
<dbReference type="SUPFAM" id="SSF55298">
    <property type="entry name" value="YjgF-like"/>
    <property type="match status" value="1"/>
</dbReference>
<dbReference type="InterPro" id="IPR006056">
    <property type="entry name" value="RidA"/>
</dbReference>